<dbReference type="Pfam" id="PF00646">
    <property type="entry name" value="F-box"/>
    <property type="match status" value="1"/>
</dbReference>
<dbReference type="EMBL" id="JAFEKC020000003">
    <property type="protein sequence ID" value="KAK0515880.1"/>
    <property type="molecule type" value="Genomic_DNA"/>
</dbReference>
<accession>A0AA39V9L6</accession>
<dbReference type="SUPFAM" id="SSF81383">
    <property type="entry name" value="F-box domain"/>
    <property type="match status" value="1"/>
</dbReference>
<dbReference type="SMART" id="SM00256">
    <property type="entry name" value="FBOX"/>
    <property type="match status" value="1"/>
</dbReference>
<evidence type="ECO:0000259" key="2">
    <source>
        <dbReference type="PROSITE" id="PS50181"/>
    </source>
</evidence>
<feature type="domain" description="F-box" evidence="2">
    <location>
        <begin position="107"/>
        <end position="154"/>
    </location>
</feature>
<evidence type="ECO:0000313" key="4">
    <source>
        <dbReference type="Proteomes" id="UP001166286"/>
    </source>
</evidence>
<name>A0AA39V9L6_9LECA</name>
<dbReference type="AlphaFoldDB" id="A0AA39V9L6"/>
<organism evidence="3 4">
    <name type="scientific">Cladonia borealis</name>
    <dbReference type="NCBI Taxonomy" id="184061"/>
    <lineage>
        <taxon>Eukaryota</taxon>
        <taxon>Fungi</taxon>
        <taxon>Dikarya</taxon>
        <taxon>Ascomycota</taxon>
        <taxon>Pezizomycotina</taxon>
        <taxon>Lecanoromycetes</taxon>
        <taxon>OSLEUM clade</taxon>
        <taxon>Lecanoromycetidae</taxon>
        <taxon>Lecanorales</taxon>
        <taxon>Lecanorineae</taxon>
        <taxon>Cladoniaceae</taxon>
        <taxon>Cladonia</taxon>
    </lineage>
</organism>
<evidence type="ECO:0000256" key="1">
    <source>
        <dbReference type="SAM" id="MobiDB-lite"/>
    </source>
</evidence>
<dbReference type="InterPro" id="IPR036047">
    <property type="entry name" value="F-box-like_dom_sf"/>
</dbReference>
<gene>
    <name evidence="3" type="ORF">JMJ35_001914</name>
</gene>
<comment type="caution">
    <text evidence="3">The sequence shown here is derived from an EMBL/GenBank/DDBJ whole genome shotgun (WGS) entry which is preliminary data.</text>
</comment>
<dbReference type="PROSITE" id="PS50181">
    <property type="entry name" value="FBOX"/>
    <property type="match status" value="1"/>
</dbReference>
<dbReference type="InterPro" id="IPR001810">
    <property type="entry name" value="F-box_dom"/>
</dbReference>
<sequence>MLRLTERNTEWPWDTPLAEELSRYSRYDSSEYGSYQLEWEHLYYGAARFANGWSPCIEPGWEWICADPLSIPGLTSYVLSHLQPLVSGESCDPAKPRVVSLLPTHTATTFEALPSEIINHIVSFLPAIPALRLRRCSSTLYAKISLDQIFWLDHLVSGDLVDYLWDLDAEEIYHKHKSGCWNWKQLAQVFSHAEIIESALAKSLHGEVDMWTTAFEKANMHKTEFRDAPIGLQNRCRMVRIVMDIERIDEAEAKDKSQRPSPFDGKMYGALPVYSP</sequence>
<reference evidence="3" key="1">
    <citation type="submission" date="2023-03" db="EMBL/GenBank/DDBJ databases">
        <title>Complete genome of Cladonia borealis.</title>
        <authorList>
            <person name="Park H."/>
        </authorList>
    </citation>
    <scope>NUCLEOTIDE SEQUENCE</scope>
    <source>
        <strain evidence="3">ANT050790</strain>
    </source>
</reference>
<proteinExistence type="predicted"/>
<dbReference type="Proteomes" id="UP001166286">
    <property type="component" value="Unassembled WGS sequence"/>
</dbReference>
<feature type="region of interest" description="Disordered" evidence="1">
    <location>
        <begin position="252"/>
        <end position="276"/>
    </location>
</feature>
<evidence type="ECO:0000313" key="3">
    <source>
        <dbReference type="EMBL" id="KAK0515880.1"/>
    </source>
</evidence>
<keyword evidence="4" id="KW-1185">Reference proteome</keyword>
<protein>
    <recommendedName>
        <fullName evidence="2">F-box domain-containing protein</fullName>
    </recommendedName>
</protein>